<name>A0A1V6LMT9_9FLAO</name>
<proteinExistence type="predicted"/>
<dbReference type="Proteomes" id="UP000191680">
    <property type="component" value="Unassembled WGS sequence"/>
</dbReference>
<keyword evidence="2" id="KW-0472">Membrane</keyword>
<keyword evidence="2" id="KW-1133">Transmembrane helix</keyword>
<evidence type="ECO:0000256" key="2">
    <source>
        <dbReference type="SAM" id="Phobius"/>
    </source>
</evidence>
<dbReference type="EMBL" id="MTBC01000016">
    <property type="protein sequence ID" value="OQD41503.1"/>
    <property type="molecule type" value="Genomic_DNA"/>
</dbReference>
<keyword evidence="2" id="KW-0812">Transmembrane</keyword>
<evidence type="ECO:0000256" key="1">
    <source>
        <dbReference type="SAM" id="MobiDB-lite"/>
    </source>
</evidence>
<feature type="compositionally biased region" description="Gly residues" evidence="1">
    <location>
        <begin position="71"/>
        <end position="86"/>
    </location>
</feature>
<reference evidence="3 4" key="1">
    <citation type="submission" date="2016-12" db="EMBL/GenBank/DDBJ databases">
        <authorList>
            <person name="Song W.-J."/>
            <person name="Kurnit D.M."/>
        </authorList>
    </citation>
    <scope>NUCLEOTIDE SEQUENCE [LARGE SCALE GENOMIC DNA]</scope>
    <source>
        <strain evidence="3 4">HSG9</strain>
    </source>
</reference>
<keyword evidence="4" id="KW-1185">Reference proteome</keyword>
<evidence type="ECO:0000313" key="3">
    <source>
        <dbReference type="EMBL" id="OQD41503.1"/>
    </source>
</evidence>
<protein>
    <submittedName>
        <fullName evidence="3">Uncharacterized protein</fullName>
    </submittedName>
</protein>
<comment type="caution">
    <text evidence="3">The sequence shown here is derived from an EMBL/GenBank/DDBJ whole genome shotgun (WGS) entry which is preliminary data.</text>
</comment>
<accession>A0A1V6LMT9</accession>
<organism evidence="3 4">
    <name type="scientific">Croceivirga radicis</name>
    <dbReference type="NCBI Taxonomy" id="1929488"/>
    <lineage>
        <taxon>Bacteria</taxon>
        <taxon>Pseudomonadati</taxon>
        <taxon>Bacteroidota</taxon>
        <taxon>Flavobacteriia</taxon>
        <taxon>Flavobacteriales</taxon>
        <taxon>Flavobacteriaceae</taxon>
        <taxon>Croceivirga</taxon>
    </lineage>
</organism>
<gene>
    <name evidence="3" type="ORF">BUL40_15610</name>
</gene>
<feature type="region of interest" description="Disordered" evidence="1">
    <location>
        <begin position="52"/>
        <end position="87"/>
    </location>
</feature>
<evidence type="ECO:0000313" key="4">
    <source>
        <dbReference type="Proteomes" id="UP000191680"/>
    </source>
</evidence>
<dbReference type="AlphaFoldDB" id="A0A1V6LMT9"/>
<sequence length="114" mass="12003">MTQQTYFKMKKKKKQHKNILYALLAFVVSLCALVAYFLLGCSTKTVQIPNETPEIDKGRQQPIVEDKGGAPVSGGGGSAAIGGGGNLQPITEQLQRINETLNTKSAGGCGCGCS</sequence>
<feature type="compositionally biased region" description="Basic and acidic residues" evidence="1">
    <location>
        <begin position="54"/>
        <end position="68"/>
    </location>
</feature>
<feature type="transmembrane region" description="Helical" evidence="2">
    <location>
        <begin position="20"/>
        <end position="39"/>
    </location>
</feature>